<evidence type="ECO:0000313" key="3">
    <source>
        <dbReference type="Proteomes" id="UP000695022"/>
    </source>
</evidence>
<protein>
    <submittedName>
        <fullName evidence="4">Cytochrome P450 20A1-like</fullName>
    </submittedName>
</protein>
<dbReference type="Proteomes" id="UP000695022">
    <property type="component" value="Unplaced"/>
</dbReference>
<dbReference type="PRINTS" id="PR00385">
    <property type="entry name" value="P450"/>
</dbReference>
<keyword evidence="2" id="KW-0560">Oxidoreductase</keyword>
<reference evidence="4" key="1">
    <citation type="submission" date="2025-08" db="UniProtKB">
        <authorList>
            <consortium name="RefSeq"/>
        </authorList>
    </citation>
    <scope>IDENTIFICATION</scope>
</reference>
<dbReference type="SUPFAM" id="SSF48264">
    <property type="entry name" value="Cytochrome P450"/>
    <property type="match status" value="1"/>
</dbReference>
<dbReference type="PRINTS" id="PR00463">
    <property type="entry name" value="EP450I"/>
</dbReference>
<dbReference type="PANTHER" id="PTHR24280:SF4">
    <property type="entry name" value="CYTOCHROME P450 20A1"/>
    <property type="match status" value="1"/>
</dbReference>
<keyword evidence="3" id="KW-1185">Reference proteome</keyword>
<dbReference type="Gene3D" id="1.10.630.10">
    <property type="entry name" value="Cytochrome P450"/>
    <property type="match status" value="1"/>
</dbReference>
<dbReference type="Pfam" id="PF00067">
    <property type="entry name" value="p450"/>
    <property type="match status" value="1"/>
</dbReference>
<dbReference type="GeneID" id="106810896"/>
<sequence>MDPADPKEGNLPDILQAGSLHEFLQELHDKYGPIASFWRGTQYTISIASPDLFKEQQHVFDRPANLYASLETLLTEKSIQFANGPSARHRRTMLDKYFTADSVATYYGTLHKLSKELSEKWASLPANQHIPLEQHMMALAVKMFLKVAYGFYFNDDRQVLAFKKNYDLAWHELESWVSGTTPEPGSEREKVFLDARDSMFALIEAAMKHREDHAPTSGGGDRLFLDVLRDPDNEMDADVRTADALTYAVGGMHTTGIALTWAIYFLASHEDIQEKLCKELKDQLGDSVMSPQEFSDSSYLRQVIDETLRCAIIGPHAARVQDFDSKLGGHIVPKNTPVIQALGVVMHDEKIWPEPNKFDPERFSSENSKGRSSYAFQPYGFAGKRICPGYRLANAEIGVALSELCRRFKFHLVAGQVVQPVHGLVTRPKDEVWITISKR</sequence>
<organism evidence="3 4">
    <name type="scientific">Priapulus caudatus</name>
    <name type="common">Priapulid worm</name>
    <dbReference type="NCBI Taxonomy" id="37621"/>
    <lineage>
        <taxon>Eukaryota</taxon>
        <taxon>Metazoa</taxon>
        <taxon>Ecdysozoa</taxon>
        <taxon>Scalidophora</taxon>
        <taxon>Priapulida</taxon>
        <taxon>Priapulimorpha</taxon>
        <taxon>Priapulimorphida</taxon>
        <taxon>Priapulidae</taxon>
        <taxon>Priapulus</taxon>
    </lineage>
</organism>
<name>A0ABM1ECD2_PRICU</name>
<evidence type="ECO:0000256" key="1">
    <source>
        <dbReference type="ARBA" id="ARBA00010617"/>
    </source>
</evidence>
<evidence type="ECO:0000313" key="4">
    <source>
        <dbReference type="RefSeq" id="XP_014669853.1"/>
    </source>
</evidence>
<comment type="similarity">
    <text evidence="1">Belongs to the cytochrome P450 family.</text>
</comment>
<keyword evidence="2" id="KW-0503">Monooxygenase</keyword>
<dbReference type="InterPro" id="IPR001128">
    <property type="entry name" value="Cyt_P450"/>
</dbReference>
<dbReference type="InterPro" id="IPR002401">
    <property type="entry name" value="Cyt_P450_E_grp-I"/>
</dbReference>
<gene>
    <name evidence="4" type="primary">LOC106810896</name>
</gene>
<dbReference type="PANTHER" id="PTHR24280">
    <property type="entry name" value="CYTOCHROME P450 20A1"/>
    <property type="match status" value="1"/>
</dbReference>
<dbReference type="RefSeq" id="XP_014669853.1">
    <property type="nucleotide sequence ID" value="XM_014814367.1"/>
</dbReference>
<proteinExistence type="inferred from homology"/>
<dbReference type="InterPro" id="IPR052666">
    <property type="entry name" value="CYP450_20A1-like"/>
</dbReference>
<evidence type="ECO:0000256" key="2">
    <source>
        <dbReference type="ARBA" id="ARBA00023033"/>
    </source>
</evidence>
<dbReference type="InterPro" id="IPR036396">
    <property type="entry name" value="Cyt_P450_sf"/>
</dbReference>
<accession>A0ABM1ECD2</accession>